<evidence type="ECO:0000256" key="1">
    <source>
        <dbReference type="ARBA" id="ARBA00007596"/>
    </source>
</evidence>
<dbReference type="InterPro" id="IPR011332">
    <property type="entry name" value="Ribosomal_zn-bd"/>
</dbReference>
<dbReference type="NCBIfam" id="TIGR01023">
    <property type="entry name" value="rpmG_bact"/>
    <property type="match status" value="1"/>
</dbReference>
<organism evidence="5">
    <name type="scientific">hydrothermal vent metagenome</name>
    <dbReference type="NCBI Taxonomy" id="652676"/>
    <lineage>
        <taxon>unclassified sequences</taxon>
        <taxon>metagenomes</taxon>
        <taxon>ecological metagenomes</taxon>
    </lineage>
</organism>
<accession>A0A3B0V4M3</accession>
<dbReference type="PROSITE" id="PS00582">
    <property type="entry name" value="RIBOSOMAL_L33"/>
    <property type="match status" value="1"/>
</dbReference>
<dbReference type="Gene3D" id="2.20.28.120">
    <property type="entry name" value="Ribosomal protein L33"/>
    <property type="match status" value="1"/>
</dbReference>
<keyword evidence="3" id="KW-0687">Ribonucleoprotein</keyword>
<feature type="region of interest" description="Disordered" evidence="4">
    <location>
        <begin position="10"/>
        <end position="30"/>
    </location>
</feature>
<gene>
    <name evidence="5" type="ORF">MNBD_GAMMA01-914</name>
</gene>
<dbReference type="NCBIfam" id="NF001860">
    <property type="entry name" value="PRK00595.1"/>
    <property type="match status" value="1"/>
</dbReference>
<dbReference type="InterPro" id="IPR018264">
    <property type="entry name" value="Ribosomal_bL33_CS"/>
</dbReference>
<dbReference type="HAMAP" id="MF_00294">
    <property type="entry name" value="Ribosomal_bL33"/>
    <property type="match status" value="1"/>
</dbReference>
<evidence type="ECO:0000256" key="3">
    <source>
        <dbReference type="ARBA" id="ARBA00023274"/>
    </source>
</evidence>
<protein>
    <submittedName>
        <fullName evidence="5">LSU ribosomal protein L33p @ LSU ribosomal protein L33p, zinc-independent</fullName>
    </submittedName>
</protein>
<dbReference type="InterPro" id="IPR038584">
    <property type="entry name" value="Ribosomal_bL33_sf"/>
</dbReference>
<dbReference type="Pfam" id="PF00471">
    <property type="entry name" value="Ribosomal_L33"/>
    <property type="match status" value="1"/>
</dbReference>
<dbReference type="PANTHER" id="PTHR15238">
    <property type="entry name" value="54S RIBOSOMAL PROTEIN L39, MITOCHONDRIAL"/>
    <property type="match status" value="1"/>
</dbReference>
<dbReference type="GO" id="GO:0003735">
    <property type="term" value="F:structural constituent of ribosome"/>
    <property type="evidence" value="ECO:0007669"/>
    <property type="project" value="InterPro"/>
</dbReference>
<keyword evidence="2 5" id="KW-0689">Ribosomal protein</keyword>
<proteinExistence type="inferred from homology"/>
<dbReference type="InterPro" id="IPR001705">
    <property type="entry name" value="Ribosomal_bL33"/>
</dbReference>
<reference evidence="5" key="1">
    <citation type="submission" date="2018-06" db="EMBL/GenBank/DDBJ databases">
        <authorList>
            <person name="Zhirakovskaya E."/>
        </authorList>
    </citation>
    <scope>NUCLEOTIDE SEQUENCE</scope>
</reference>
<dbReference type="GO" id="GO:0022625">
    <property type="term" value="C:cytosolic large ribosomal subunit"/>
    <property type="evidence" value="ECO:0007669"/>
    <property type="project" value="TreeGrafter"/>
</dbReference>
<dbReference type="GO" id="GO:0006412">
    <property type="term" value="P:translation"/>
    <property type="evidence" value="ECO:0007669"/>
    <property type="project" value="InterPro"/>
</dbReference>
<dbReference type="PANTHER" id="PTHR15238:SF1">
    <property type="entry name" value="LARGE RIBOSOMAL SUBUNIT PROTEIN BL33M"/>
    <property type="match status" value="1"/>
</dbReference>
<comment type="similarity">
    <text evidence="1">Belongs to the bacterial ribosomal protein bL33 family.</text>
</comment>
<evidence type="ECO:0000256" key="4">
    <source>
        <dbReference type="SAM" id="MobiDB-lite"/>
    </source>
</evidence>
<name>A0A3B0V4M3_9ZZZZ</name>
<evidence type="ECO:0000313" key="5">
    <source>
        <dbReference type="EMBL" id="VAW38518.1"/>
    </source>
</evidence>
<dbReference type="SUPFAM" id="SSF57829">
    <property type="entry name" value="Zn-binding ribosomal proteins"/>
    <property type="match status" value="1"/>
</dbReference>
<sequence length="61" mass="7145">MREKIKLVSTATHVGGKKDGQKTGHYYTTTKNKKTTPDKLSFMKYDPVVRKHVLYKEYKIK</sequence>
<dbReference type="AlphaFoldDB" id="A0A3B0V4M3"/>
<dbReference type="EMBL" id="UOEW01000206">
    <property type="protein sequence ID" value="VAW38518.1"/>
    <property type="molecule type" value="Genomic_DNA"/>
</dbReference>
<evidence type="ECO:0000256" key="2">
    <source>
        <dbReference type="ARBA" id="ARBA00022980"/>
    </source>
</evidence>